<feature type="domain" description="DinB-like" evidence="1">
    <location>
        <begin position="26"/>
        <end position="183"/>
    </location>
</feature>
<name>A0A3N4QD02_9BACT</name>
<accession>A0A3N4QD02</accession>
<dbReference type="Pfam" id="PF12867">
    <property type="entry name" value="DinB_2"/>
    <property type="match status" value="1"/>
</dbReference>
<organism evidence="2 3">
    <name type="scientific">Chitinophaga lutea</name>
    <dbReference type="NCBI Taxonomy" id="2488634"/>
    <lineage>
        <taxon>Bacteria</taxon>
        <taxon>Pseudomonadati</taxon>
        <taxon>Bacteroidota</taxon>
        <taxon>Chitinophagia</taxon>
        <taxon>Chitinophagales</taxon>
        <taxon>Chitinophagaceae</taxon>
        <taxon>Chitinophaga</taxon>
    </lineage>
</organism>
<dbReference type="InterPro" id="IPR024775">
    <property type="entry name" value="DinB-like"/>
</dbReference>
<dbReference type="OrthoDB" id="1524454at2"/>
<evidence type="ECO:0000313" key="3">
    <source>
        <dbReference type="Proteomes" id="UP000278351"/>
    </source>
</evidence>
<reference evidence="2 3" key="1">
    <citation type="submission" date="2018-11" db="EMBL/GenBank/DDBJ databases">
        <title>Chitinophaga lutea sp.nov., isolate from arsenic contaminated soil.</title>
        <authorList>
            <person name="Zong Y."/>
        </authorList>
    </citation>
    <scope>NUCLEOTIDE SEQUENCE [LARGE SCALE GENOMIC DNA]</scope>
    <source>
        <strain evidence="2 3">ZY74</strain>
    </source>
</reference>
<comment type="caution">
    <text evidence="2">The sequence shown here is derived from an EMBL/GenBank/DDBJ whole genome shotgun (WGS) entry which is preliminary data.</text>
</comment>
<dbReference type="AlphaFoldDB" id="A0A3N4QD02"/>
<dbReference type="InterPro" id="IPR034660">
    <property type="entry name" value="DinB/YfiT-like"/>
</dbReference>
<sequence length="205" mass="22814">MPAFNSKTLLQELHNDVSSLLNVLNSRIMPQPRAALLQPPAPGSWSVIQCLDHLNSYGLYYLPQLKAALDRGEHRGFPAAATFKSGWLGNYFTNLMQPKPDGALKSKMQAPKDHRPTPQPDAEKVLAEFTAQQEQLLRLLERAQRTNIGRVRVPISLTKLIKLSAGDTFRFLIAHEQRHILQALRALLVATGNNNTAVSMQYLAG</sequence>
<proteinExistence type="predicted"/>
<dbReference type="Proteomes" id="UP000278351">
    <property type="component" value="Unassembled WGS sequence"/>
</dbReference>
<gene>
    <name evidence="2" type="ORF">EGT74_10075</name>
</gene>
<evidence type="ECO:0000313" key="2">
    <source>
        <dbReference type="EMBL" id="RPE13837.1"/>
    </source>
</evidence>
<evidence type="ECO:0000259" key="1">
    <source>
        <dbReference type="Pfam" id="PF12867"/>
    </source>
</evidence>
<dbReference type="SUPFAM" id="SSF109854">
    <property type="entry name" value="DinB/YfiT-like putative metalloenzymes"/>
    <property type="match status" value="1"/>
</dbReference>
<protein>
    <submittedName>
        <fullName evidence="2">DinB family protein</fullName>
    </submittedName>
</protein>
<dbReference type="Gene3D" id="1.20.120.450">
    <property type="entry name" value="dinb family like domain"/>
    <property type="match status" value="1"/>
</dbReference>
<keyword evidence="3" id="KW-1185">Reference proteome</keyword>
<dbReference type="RefSeq" id="WP_123846349.1">
    <property type="nucleotide sequence ID" value="NZ_RPDH01000001.1"/>
</dbReference>
<dbReference type="EMBL" id="RPDH01000001">
    <property type="protein sequence ID" value="RPE13837.1"/>
    <property type="molecule type" value="Genomic_DNA"/>
</dbReference>